<sequence>MGRQTRTRLPVPTSHLEPRTIPSDVVQGRLQDIRQRQRTYYNRGSRNLSPVMPGQQVTVYDTNQRTWSLAVVLRPADEHRSTIVQTEDGRELRRTREHLRLVDPQPEVSHVPEDGSSTEPPPKNYGEAQDSDASPVGTLNRRYVNHVLVSL</sequence>
<dbReference type="Proteomes" id="UP000821865">
    <property type="component" value="Chromosome 7"/>
</dbReference>
<comment type="caution">
    <text evidence="1">The sequence shown here is derived from an EMBL/GenBank/DDBJ whole genome shotgun (WGS) entry which is preliminary data.</text>
</comment>
<keyword evidence="2" id="KW-1185">Reference proteome</keyword>
<evidence type="ECO:0000313" key="2">
    <source>
        <dbReference type="Proteomes" id="UP000821865"/>
    </source>
</evidence>
<dbReference type="EMBL" id="CM023476">
    <property type="protein sequence ID" value="KAH7940921.1"/>
    <property type="molecule type" value="Genomic_DNA"/>
</dbReference>
<organism evidence="1 2">
    <name type="scientific">Dermacentor silvarum</name>
    <name type="common">Tick</name>
    <dbReference type="NCBI Taxonomy" id="543639"/>
    <lineage>
        <taxon>Eukaryota</taxon>
        <taxon>Metazoa</taxon>
        <taxon>Ecdysozoa</taxon>
        <taxon>Arthropoda</taxon>
        <taxon>Chelicerata</taxon>
        <taxon>Arachnida</taxon>
        <taxon>Acari</taxon>
        <taxon>Parasitiformes</taxon>
        <taxon>Ixodida</taxon>
        <taxon>Ixodoidea</taxon>
        <taxon>Ixodidae</taxon>
        <taxon>Rhipicephalinae</taxon>
        <taxon>Dermacentor</taxon>
    </lineage>
</organism>
<protein>
    <submittedName>
        <fullName evidence="1">Uncharacterized protein</fullName>
    </submittedName>
</protein>
<reference evidence="1" key="1">
    <citation type="submission" date="2020-05" db="EMBL/GenBank/DDBJ databases">
        <title>Large-scale comparative analyses of tick genomes elucidate their genetic diversity and vector capacities.</title>
        <authorList>
            <person name="Jia N."/>
            <person name="Wang J."/>
            <person name="Shi W."/>
            <person name="Du L."/>
            <person name="Sun Y."/>
            <person name="Zhan W."/>
            <person name="Jiang J."/>
            <person name="Wang Q."/>
            <person name="Zhang B."/>
            <person name="Ji P."/>
            <person name="Sakyi L.B."/>
            <person name="Cui X."/>
            <person name="Yuan T."/>
            <person name="Jiang B."/>
            <person name="Yang W."/>
            <person name="Lam T.T.-Y."/>
            <person name="Chang Q."/>
            <person name="Ding S."/>
            <person name="Wang X."/>
            <person name="Zhu J."/>
            <person name="Ruan X."/>
            <person name="Zhao L."/>
            <person name="Wei J."/>
            <person name="Que T."/>
            <person name="Du C."/>
            <person name="Cheng J."/>
            <person name="Dai P."/>
            <person name="Han X."/>
            <person name="Huang E."/>
            <person name="Gao Y."/>
            <person name="Liu J."/>
            <person name="Shao H."/>
            <person name="Ye R."/>
            <person name="Li L."/>
            <person name="Wei W."/>
            <person name="Wang X."/>
            <person name="Wang C."/>
            <person name="Yang T."/>
            <person name="Huo Q."/>
            <person name="Li W."/>
            <person name="Guo W."/>
            <person name="Chen H."/>
            <person name="Zhou L."/>
            <person name="Ni X."/>
            <person name="Tian J."/>
            <person name="Zhou Y."/>
            <person name="Sheng Y."/>
            <person name="Liu T."/>
            <person name="Pan Y."/>
            <person name="Xia L."/>
            <person name="Li J."/>
            <person name="Zhao F."/>
            <person name="Cao W."/>
        </authorList>
    </citation>
    <scope>NUCLEOTIDE SEQUENCE</scope>
    <source>
        <strain evidence="1">Dsil-2018</strain>
    </source>
</reference>
<accession>A0ACB8CE19</accession>
<proteinExistence type="predicted"/>
<name>A0ACB8CE19_DERSI</name>
<gene>
    <name evidence="1" type="ORF">HPB49_008069</name>
</gene>
<evidence type="ECO:0000313" key="1">
    <source>
        <dbReference type="EMBL" id="KAH7940921.1"/>
    </source>
</evidence>